<evidence type="ECO:0000313" key="3">
    <source>
        <dbReference type="WBParaSite" id="jg11554"/>
    </source>
</evidence>
<organism evidence="2 3">
    <name type="scientific">Ditylenchus dipsaci</name>
    <dbReference type="NCBI Taxonomy" id="166011"/>
    <lineage>
        <taxon>Eukaryota</taxon>
        <taxon>Metazoa</taxon>
        <taxon>Ecdysozoa</taxon>
        <taxon>Nematoda</taxon>
        <taxon>Chromadorea</taxon>
        <taxon>Rhabditida</taxon>
        <taxon>Tylenchina</taxon>
        <taxon>Tylenchomorpha</taxon>
        <taxon>Sphaerularioidea</taxon>
        <taxon>Anguinidae</taxon>
        <taxon>Anguininae</taxon>
        <taxon>Ditylenchus</taxon>
    </lineage>
</organism>
<accession>A0A915CS50</accession>
<evidence type="ECO:0000313" key="2">
    <source>
        <dbReference type="Proteomes" id="UP000887574"/>
    </source>
</evidence>
<feature type="signal peptide" evidence="1">
    <location>
        <begin position="1"/>
        <end position="19"/>
    </location>
</feature>
<feature type="chain" id="PRO_5037642531" evidence="1">
    <location>
        <begin position="20"/>
        <end position="189"/>
    </location>
</feature>
<dbReference type="WBParaSite" id="jg11554">
    <property type="protein sequence ID" value="jg11554"/>
    <property type="gene ID" value="jg11554"/>
</dbReference>
<name>A0A915CS50_9BILA</name>
<protein>
    <submittedName>
        <fullName evidence="3">Uncharacterized protein</fullName>
    </submittedName>
</protein>
<keyword evidence="2" id="KW-1185">Reference proteome</keyword>
<dbReference type="AlphaFoldDB" id="A0A915CS50"/>
<dbReference type="Proteomes" id="UP000887574">
    <property type="component" value="Unplaced"/>
</dbReference>
<sequence>MISLKKLFLCFALFILIKALSNVPHCADECTYKLKIIVDISNDAETTKDLEEMCDVYAKYVRCSTINVSVLQTFAKKNTKATPKEQVDFYLRGIYANLKLSCDDTDTKIKLNKCSKGKKNCKKSLEDLKCIHPIIKSTCGSVGASLTLKSTKEFFQSFLEYGGIEKSELLSDCSELYNFVDKNKASVFL</sequence>
<evidence type="ECO:0000256" key="1">
    <source>
        <dbReference type="SAM" id="SignalP"/>
    </source>
</evidence>
<reference evidence="3" key="1">
    <citation type="submission" date="2022-11" db="UniProtKB">
        <authorList>
            <consortium name="WormBaseParasite"/>
        </authorList>
    </citation>
    <scope>IDENTIFICATION</scope>
</reference>
<keyword evidence="1" id="KW-0732">Signal</keyword>
<proteinExistence type="predicted"/>